<protein>
    <recommendedName>
        <fullName evidence="5">TonB C-terminal domain-containing protein</fullName>
    </recommendedName>
</protein>
<feature type="compositionally biased region" description="Basic and acidic residues" evidence="1">
    <location>
        <begin position="90"/>
        <end position="102"/>
    </location>
</feature>
<dbReference type="OrthoDB" id="5372757at2"/>
<evidence type="ECO:0000256" key="1">
    <source>
        <dbReference type="SAM" id="MobiDB-lite"/>
    </source>
</evidence>
<feature type="region of interest" description="Disordered" evidence="1">
    <location>
        <begin position="90"/>
        <end position="120"/>
    </location>
</feature>
<evidence type="ECO:0008006" key="5">
    <source>
        <dbReference type="Google" id="ProtNLM"/>
    </source>
</evidence>
<sequence>MLDSLRFHWELNSLGASMQTNIVHTNSSLPLCFMSGVAAFIIYLLMIMILISIIFHVRKQVNINTYNTESEFIFQIDSAIELSQVIDSNPKESQQEEQTKPEETEENPEPTPTPQERIVKKPIEPNLIDVFSFIPSETIQNKNPLEEEKQRKAEEEARQKAQQEKLEREQRDKERTEALLRQADAIKQSAQALRQTSQTFKNSVNDAIQIKITVEKANISSSPDDMQKYDKWYDDIQEILMLEWQKNRFYQQTPTGTTVRIKVDNSGKLYYMYIVRPSPFNEYNNAVITFLRSMEEKIFPIPPRDSIEFNININSDLRY</sequence>
<accession>A0A4U8THS0</accession>
<comment type="caution">
    <text evidence="3">The sequence shown here is derived from an EMBL/GenBank/DDBJ whole genome shotgun (WGS) entry which is preliminary data.</text>
</comment>
<dbReference type="Pfam" id="PF13103">
    <property type="entry name" value="TonB_2"/>
    <property type="match status" value="1"/>
</dbReference>
<dbReference type="SUPFAM" id="SSF74653">
    <property type="entry name" value="TolA/TonB C-terminal domain"/>
    <property type="match status" value="1"/>
</dbReference>
<proteinExistence type="predicted"/>
<feature type="compositionally biased region" description="Basic and acidic residues" evidence="1">
    <location>
        <begin position="144"/>
        <end position="175"/>
    </location>
</feature>
<feature type="transmembrane region" description="Helical" evidence="2">
    <location>
        <begin position="33"/>
        <end position="55"/>
    </location>
</feature>
<gene>
    <name evidence="3" type="ORF">LS73_007125</name>
</gene>
<evidence type="ECO:0000313" key="3">
    <source>
        <dbReference type="EMBL" id="TLD99545.1"/>
    </source>
</evidence>
<name>A0A4U8THS0_9HELI</name>
<keyword evidence="2" id="KW-0472">Membrane</keyword>
<evidence type="ECO:0000256" key="2">
    <source>
        <dbReference type="SAM" id="Phobius"/>
    </source>
</evidence>
<dbReference type="EMBL" id="JRPD02000017">
    <property type="protein sequence ID" value="TLD99545.1"/>
    <property type="molecule type" value="Genomic_DNA"/>
</dbReference>
<keyword evidence="2" id="KW-0812">Transmembrane</keyword>
<feature type="region of interest" description="Disordered" evidence="1">
    <location>
        <begin position="139"/>
        <end position="175"/>
    </location>
</feature>
<dbReference type="Proteomes" id="UP000029922">
    <property type="component" value="Unassembled WGS sequence"/>
</dbReference>
<organism evidence="3 4">
    <name type="scientific">Helicobacter muridarum</name>
    <dbReference type="NCBI Taxonomy" id="216"/>
    <lineage>
        <taxon>Bacteria</taxon>
        <taxon>Pseudomonadati</taxon>
        <taxon>Campylobacterota</taxon>
        <taxon>Epsilonproteobacteria</taxon>
        <taxon>Campylobacterales</taxon>
        <taxon>Helicobacteraceae</taxon>
        <taxon>Helicobacter</taxon>
    </lineage>
</organism>
<reference evidence="3 4" key="1">
    <citation type="journal article" date="2014" name="Genome Announc.">
        <title>Draft genome sequences of eight enterohepatic helicobacter species isolated from both laboratory and wild rodents.</title>
        <authorList>
            <person name="Sheh A."/>
            <person name="Shen Z."/>
            <person name="Fox J.G."/>
        </authorList>
    </citation>
    <scope>NUCLEOTIDE SEQUENCE [LARGE SCALE GENOMIC DNA]</scope>
    <source>
        <strain evidence="3 4">ST1</strain>
    </source>
</reference>
<dbReference type="AlphaFoldDB" id="A0A4U8THS0"/>
<evidence type="ECO:0000313" key="4">
    <source>
        <dbReference type="Proteomes" id="UP000029922"/>
    </source>
</evidence>
<dbReference type="STRING" id="216.LS73_07130"/>
<keyword evidence="2" id="KW-1133">Transmembrane helix</keyword>